<keyword evidence="2" id="KW-0255">Endonuclease</keyword>
<dbReference type="Proteomes" id="UP000471672">
    <property type="component" value="Unassembled WGS sequence"/>
</dbReference>
<sequence>MQANRRRDTAPELALRRAAHARGLRYRVDARPIRDLNRRADMNRPGSDGGSGHLVPIRASWPCCLA</sequence>
<evidence type="ECO:0000256" key="6">
    <source>
        <dbReference type="ARBA" id="ARBA00029466"/>
    </source>
</evidence>
<keyword evidence="3" id="KW-0227">DNA damage</keyword>
<evidence type="ECO:0000313" key="8">
    <source>
        <dbReference type="EMBL" id="NDO90127.1"/>
    </source>
</evidence>
<evidence type="ECO:0000256" key="2">
    <source>
        <dbReference type="ARBA" id="ARBA00022759"/>
    </source>
</evidence>
<evidence type="ECO:0000256" key="4">
    <source>
        <dbReference type="ARBA" id="ARBA00022801"/>
    </source>
</evidence>
<feature type="region of interest" description="Disordered" evidence="7">
    <location>
        <begin position="37"/>
        <end position="56"/>
    </location>
</feature>
<evidence type="ECO:0000313" key="9">
    <source>
        <dbReference type="Proteomes" id="UP000471672"/>
    </source>
</evidence>
<name>A0ABX0BDD7_9MICO</name>
<dbReference type="EMBL" id="JAAFAN010000037">
    <property type="protein sequence ID" value="NDO90127.1"/>
    <property type="molecule type" value="Genomic_DNA"/>
</dbReference>
<keyword evidence="5" id="KW-0234">DNA repair</keyword>
<keyword evidence="4" id="KW-0378">Hydrolase</keyword>
<dbReference type="Pfam" id="PF03852">
    <property type="entry name" value="Vsr"/>
    <property type="match status" value="1"/>
</dbReference>
<comment type="similarity">
    <text evidence="6">Belongs to the Vsr family.</text>
</comment>
<gene>
    <name evidence="8" type="ORF">GYH36_11740</name>
</gene>
<evidence type="ECO:0000256" key="1">
    <source>
        <dbReference type="ARBA" id="ARBA00022722"/>
    </source>
</evidence>
<dbReference type="SUPFAM" id="SSF52980">
    <property type="entry name" value="Restriction endonuclease-like"/>
    <property type="match status" value="1"/>
</dbReference>
<dbReference type="InterPro" id="IPR011335">
    <property type="entry name" value="Restrct_endonuc-II-like"/>
</dbReference>
<protein>
    <submittedName>
        <fullName evidence="8">Uncharacterized protein</fullName>
    </submittedName>
</protein>
<evidence type="ECO:0000256" key="5">
    <source>
        <dbReference type="ARBA" id="ARBA00023204"/>
    </source>
</evidence>
<evidence type="ECO:0000256" key="3">
    <source>
        <dbReference type="ARBA" id="ARBA00022763"/>
    </source>
</evidence>
<proteinExistence type="inferred from homology"/>
<organism evidence="8 9">
    <name type="scientific">Cellulosimicrobium composti</name>
    <dbReference type="NCBI Taxonomy" id="2672572"/>
    <lineage>
        <taxon>Bacteria</taxon>
        <taxon>Bacillati</taxon>
        <taxon>Actinomycetota</taxon>
        <taxon>Actinomycetes</taxon>
        <taxon>Micrococcales</taxon>
        <taxon>Promicromonosporaceae</taxon>
        <taxon>Cellulosimicrobium</taxon>
    </lineage>
</organism>
<evidence type="ECO:0000256" key="7">
    <source>
        <dbReference type="SAM" id="MobiDB-lite"/>
    </source>
</evidence>
<comment type="caution">
    <text evidence="8">The sequence shown here is derived from an EMBL/GenBank/DDBJ whole genome shotgun (WGS) entry which is preliminary data.</text>
</comment>
<keyword evidence="9" id="KW-1185">Reference proteome</keyword>
<reference evidence="8 9" key="1">
    <citation type="journal article" date="2021" name="Arch. Microbiol.">
        <title>Cellulosimicrobium fucosivorans sp. nov., isolated from San Elijo Lagoon, contains a fucose metabolic pathway linked to carotenoid production.</title>
        <authorList>
            <person name="Aviles F.A."/>
            <person name="Kyndt J.A."/>
        </authorList>
    </citation>
    <scope>NUCLEOTIDE SEQUENCE [LARGE SCALE GENOMIC DNA]</scope>
    <source>
        <strain evidence="8 9">SE3</strain>
    </source>
</reference>
<dbReference type="Gene3D" id="3.40.960.10">
    <property type="entry name" value="VSR Endonuclease"/>
    <property type="match status" value="1"/>
</dbReference>
<dbReference type="InterPro" id="IPR004603">
    <property type="entry name" value="DNA_mismatch_endonuc_vsr"/>
</dbReference>
<accession>A0ABX0BDD7</accession>
<keyword evidence="1" id="KW-0540">Nuclease</keyword>